<feature type="compositionally biased region" description="Low complexity" evidence="1">
    <location>
        <begin position="706"/>
        <end position="726"/>
    </location>
</feature>
<evidence type="ECO:0000256" key="2">
    <source>
        <dbReference type="SAM" id="Phobius"/>
    </source>
</evidence>
<dbReference type="EMBL" id="HF935384">
    <property type="protein sequence ID" value="CCX07966.1"/>
    <property type="molecule type" value="Genomic_DNA"/>
</dbReference>
<dbReference type="GO" id="GO:0015079">
    <property type="term" value="F:potassium ion transmembrane transporter activity"/>
    <property type="evidence" value="ECO:0007669"/>
    <property type="project" value="InterPro"/>
</dbReference>
<keyword evidence="4" id="KW-1185">Reference proteome</keyword>
<evidence type="ECO:0000256" key="1">
    <source>
        <dbReference type="SAM" id="MobiDB-lite"/>
    </source>
</evidence>
<feature type="compositionally biased region" description="Polar residues" evidence="1">
    <location>
        <begin position="328"/>
        <end position="343"/>
    </location>
</feature>
<dbReference type="OMA" id="RRPTMDQ"/>
<keyword evidence="2" id="KW-0472">Membrane</keyword>
<keyword evidence="2" id="KW-0812">Transmembrane</keyword>
<feature type="compositionally biased region" description="Low complexity" evidence="1">
    <location>
        <begin position="842"/>
        <end position="866"/>
    </location>
</feature>
<proteinExistence type="predicted"/>
<gene>
    <name evidence="3" type="ORF">PCON_07555</name>
</gene>
<feature type="region of interest" description="Disordered" evidence="1">
    <location>
        <begin position="323"/>
        <end position="885"/>
    </location>
</feature>
<keyword evidence="2" id="KW-1133">Transmembrane helix</keyword>
<feature type="compositionally biased region" description="Low complexity" evidence="1">
    <location>
        <begin position="459"/>
        <end position="468"/>
    </location>
</feature>
<dbReference type="OrthoDB" id="2128042at2759"/>
<dbReference type="Proteomes" id="UP000018144">
    <property type="component" value="Unassembled WGS sequence"/>
</dbReference>
<dbReference type="PANTHER" id="PTHR36424:SF1">
    <property type="entry name" value="LOW AFFINITY K(+) TRANSPORTER 1-RELATED"/>
    <property type="match status" value="1"/>
</dbReference>
<feature type="compositionally biased region" description="Basic and acidic residues" evidence="1">
    <location>
        <begin position="867"/>
        <end position="876"/>
    </location>
</feature>
<dbReference type="Pfam" id="PF16944">
    <property type="entry name" value="KCH"/>
    <property type="match status" value="1"/>
</dbReference>
<feature type="transmembrane region" description="Helical" evidence="2">
    <location>
        <begin position="86"/>
        <end position="105"/>
    </location>
</feature>
<feature type="transmembrane region" description="Helical" evidence="2">
    <location>
        <begin position="37"/>
        <end position="66"/>
    </location>
</feature>
<dbReference type="STRING" id="1076935.U4L6A4"/>
<evidence type="ECO:0000313" key="4">
    <source>
        <dbReference type="Proteomes" id="UP000018144"/>
    </source>
</evidence>
<feature type="compositionally biased region" description="Low complexity" evidence="1">
    <location>
        <begin position="373"/>
        <end position="390"/>
    </location>
</feature>
<feature type="compositionally biased region" description="Polar residues" evidence="1">
    <location>
        <begin position="629"/>
        <end position="641"/>
    </location>
</feature>
<dbReference type="AlphaFoldDB" id="U4L6A4"/>
<feature type="transmembrane region" description="Helical" evidence="2">
    <location>
        <begin position="228"/>
        <end position="261"/>
    </location>
</feature>
<organism evidence="3 4">
    <name type="scientific">Pyronema omphalodes (strain CBS 100304)</name>
    <name type="common">Pyronema confluens</name>
    <dbReference type="NCBI Taxonomy" id="1076935"/>
    <lineage>
        <taxon>Eukaryota</taxon>
        <taxon>Fungi</taxon>
        <taxon>Dikarya</taxon>
        <taxon>Ascomycota</taxon>
        <taxon>Pezizomycotina</taxon>
        <taxon>Pezizomycetes</taxon>
        <taxon>Pezizales</taxon>
        <taxon>Pyronemataceae</taxon>
        <taxon>Pyronema</taxon>
    </lineage>
</organism>
<dbReference type="GO" id="GO:0005886">
    <property type="term" value="C:plasma membrane"/>
    <property type="evidence" value="ECO:0007669"/>
    <property type="project" value="InterPro"/>
</dbReference>
<protein>
    <submittedName>
        <fullName evidence="3">Similar to Uncharacterized vacuolar membrane protein YJR054W acc. no. P47114</fullName>
    </submittedName>
</protein>
<dbReference type="InterPro" id="IPR031606">
    <property type="entry name" value="Kch1/2"/>
</dbReference>
<evidence type="ECO:0000313" key="3">
    <source>
        <dbReference type="EMBL" id="CCX07966.1"/>
    </source>
</evidence>
<dbReference type="eggNOG" id="ENOG502QVFG">
    <property type="taxonomic scope" value="Eukaryota"/>
</dbReference>
<accession>U4L6A4</accession>
<name>U4L6A4_PYROM</name>
<feature type="compositionally biased region" description="Basic and acidic residues" evidence="1">
    <location>
        <begin position="807"/>
        <end position="818"/>
    </location>
</feature>
<sequence>MGCCGGSRKPEIVIAEHKFAYVNLADFKSKSWINYSAYFWIYMGTLISIACYAADIYTAVILLAFNRWTNDTLEKTSLIDFDVAKIIFSVCIFFSFILLAIDWFFAVKIIKSDGVAEAYMNVIALRYNCIWGGKGTGDSGWKRFLVFSRLTSQRGMVDYIALFTYFAFKGWVRILFAEGPRVVINALVFISVTKADVIVNNGNKGALAGFDKFGKNVQHLYNENKMQVMILGTMAFTSLMWILAIIRLLVAGIVYICYLWHAMSGKQSLQKYCKDRIDTRMGEIVQKKHDKALKKEKEQRKTFLERQPTIPVLANLDSKPKPLLRYSADSQGSQTNLIPQSTATPPPSYALNREPTLPIIAEGPRQPRPMPPSRTATTRTNSSSNTQSSRGQNDYFDSRRQEPYSAIGGTPGRYQSQSSQHGDAYQMQPLAPARGNNGYGPGIPQGRFPVAPREPPPAAMAGMGMPAGYAGGPRSQTAGPTSGPYGVQRNNTSAFGPPPRANTAGPMGGYGPPPNRAPTAGPGAGPYGPPSRTNTATPGAGPYCTPQDDYYGGSNITPVSGPYGTPQDDYYGTPARSNTATPGAGPYGRPKRTNTFGDDDSYSGYEVAGSCISAPVAGHCPPPRAATANPFTPSRSQTAGPQNDPYAAPIRSNTTGPSAAYGPPPRSLTAGPQEPVRTNTTGPSSAGAYGAPRILTPGPQHEDEGSYYTASPSSYYTNTTPTTGTVLPPPGSATGRPTETPTPDPLALTRTNSEESSFSGSGRGTHTASSNAAPHFSPPPRSLTAGPGMGGYTALAYGKQTYQPSRAKGDRVLPEDSTRTGGGGLSADLDEFGPPRRAATTPSAVPVESSASAMATASAAVAAAKHSAAEVDRQRGYDGSYPGMH</sequence>
<dbReference type="PANTHER" id="PTHR36424">
    <property type="entry name" value="PHEROMONE-REGULATED MEMBRANE PROTEIN 6"/>
    <property type="match status" value="1"/>
</dbReference>
<reference evidence="3 4" key="1">
    <citation type="journal article" date="2013" name="PLoS Genet.">
        <title>The genome and development-dependent transcriptomes of Pyronema confluens: a window into fungal evolution.</title>
        <authorList>
            <person name="Traeger S."/>
            <person name="Altegoer F."/>
            <person name="Freitag M."/>
            <person name="Gabaldon T."/>
            <person name="Kempken F."/>
            <person name="Kumar A."/>
            <person name="Marcet-Houben M."/>
            <person name="Poggeler S."/>
            <person name="Stajich J.E."/>
            <person name="Nowrousian M."/>
        </authorList>
    </citation>
    <scope>NUCLEOTIDE SEQUENCE [LARGE SCALE GENOMIC DNA]</scope>
    <source>
        <strain evidence="4">CBS 100304</strain>
        <tissue evidence="3">Vegetative mycelium</tissue>
    </source>
</reference>